<organism evidence="9 10">
    <name type="scientific">Triticum urartu</name>
    <name type="common">Red wild einkorn</name>
    <name type="synonym">Crithodium urartu</name>
    <dbReference type="NCBI Taxonomy" id="4572"/>
    <lineage>
        <taxon>Eukaryota</taxon>
        <taxon>Viridiplantae</taxon>
        <taxon>Streptophyta</taxon>
        <taxon>Embryophyta</taxon>
        <taxon>Tracheophyta</taxon>
        <taxon>Spermatophyta</taxon>
        <taxon>Magnoliopsida</taxon>
        <taxon>Liliopsida</taxon>
        <taxon>Poales</taxon>
        <taxon>Poaceae</taxon>
        <taxon>BOP clade</taxon>
        <taxon>Pooideae</taxon>
        <taxon>Triticodae</taxon>
        <taxon>Triticeae</taxon>
        <taxon>Triticinae</taxon>
        <taxon>Triticum</taxon>
    </lineage>
</organism>
<keyword evidence="3 5" id="KW-0863">Zinc-finger</keyword>
<protein>
    <recommendedName>
        <fullName evidence="6">Protein FAR1-RELATED SEQUENCE</fullName>
    </recommendedName>
</protein>
<evidence type="ECO:0000256" key="7">
    <source>
        <dbReference type="SAM" id="MobiDB-lite"/>
    </source>
</evidence>
<proteinExistence type="inferred from homology"/>
<dbReference type="InterPro" id="IPR031052">
    <property type="entry name" value="FHY3/FAR1"/>
</dbReference>
<dbReference type="InterPro" id="IPR018289">
    <property type="entry name" value="MULE_transposase_dom"/>
</dbReference>
<reference evidence="10" key="1">
    <citation type="journal article" date="2013" name="Nature">
        <title>Draft genome of the wheat A-genome progenitor Triticum urartu.</title>
        <authorList>
            <person name="Ling H.Q."/>
            <person name="Zhao S."/>
            <person name="Liu D."/>
            <person name="Wang J."/>
            <person name="Sun H."/>
            <person name="Zhang C."/>
            <person name="Fan H."/>
            <person name="Li D."/>
            <person name="Dong L."/>
            <person name="Tao Y."/>
            <person name="Gao C."/>
            <person name="Wu H."/>
            <person name="Li Y."/>
            <person name="Cui Y."/>
            <person name="Guo X."/>
            <person name="Zheng S."/>
            <person name="Wang B."/>
            <person name="Yu K."/>
            <person name="Liang Q."/>
            <person name="Yang W."/>
            <person name="Lou X."/>
            <person name="Chen J."/>
            <person name="Feng M."/>
            <person name="Jian J."/>
            <person name="Zhang X."/>
            <person name="Luo G."/>
            <person name="Jiang Y."/>
            <person name="Liu J."/>
            <person name="Wang Z."/>
            <person name="Sha Y."/>
            <person name="Zhang B."/>
            <person name="Wu H."/>
            <person name="Tang D."/>
            <person name="Shen Q."/>
            <person name="Xue P."/>
            <person name="Zou S."/>
            <person name="Wang X."/>
            <person name="Liu X."/>
            <person name="Wang F."/>
            <person name="Yang Y."/>
            <person name="An X."/>
            <person name="Dong Z."/>
            <person name="Zhang K."/>
            <person name="Zhang X."/>
            <person name="Luo M.C."/>
            <person name="Dvorak J."/>
            <person name="Tong Y."/>
            <person name="Wang J."/>
            <person name="Yang H."/>
            <person name="Li Z."/>
            <person name="Wang D."/>
            <person name="Zhang A."/>
            <person name="Wang J."/>
        </authorList>
    </citation>
    <scope>NUCLEOTIDE SEQUENCE</scope>
    <source>
        <strain evidence="10">cv. G1812</strain>
    </source>
</reference>
<dbReference type="PROSITE" id="PS50966">
    <property type="entry name" value="ZF_SWIM"/>
    <property type="match status" value="1"/>
</dbReference>
<feature type="domain" description="SWIM-type" evidence="8">
    <location>
        <begin position="232"/>
        <end position="268"/>
    </location>
</feature>
<feature type="region of interest" description="Disordered" evidence="7">
    <location>
        <begin position="350"/>
        <end position="384"/>
    </location>
</feature>
<evidence type="ECO:0000256" key="2">
    <source>
        <dbReference type="ARBA" id="ARBA00022723"/>
    </source>
</evidence>
<evidence type="ECO:0000259" key="8">
    <source>
        <dbReference type="PROSITE" id="PS50966"/>
    </source>
</evidence>
<comment type="function">
    <text evidence="6">Putative transcription activator involved in regulating light control of development.</text>
</comment>
<dbReference type="Proteomes" id="UP000015106">
    <property type="component" value="Chromosome 7"/>
</dbReference>
<dbReference type="Gramene" id="TuG1812G0700001339.01.T01">
    <property type="protein sequence ID" value="TuG1812G0700001339.01.T01"/>
    <property type="gene ID" value="TuG1812G0700001339.01"/>
</dbReference>
<feature type="compositionally biased region" description="Low complexity" evidence="7">
    <location>
        <begin position="350"/>
        <end position="378"/>
    </location>
</feature>
<dbReference type="EnsemblPlants" id="TuG1812G0700001339.01.T01">
    <property type="protein sequence ID" value="TuG1812G0700001339.01.T01"/>
    <property type="gene ID" value="TuG1812G0700001339.01"/>
</dbReference>
<sequence length="384" mass="44729">MIAMNNEHPLHLMTDQDKAMETSIKDVFPNTVHRCCKWHVQRKAREKLGRILSMDEIFEQVFYGVINDSETVDEFEENWQHMLHCFDLVDNRHLSNMWRTRETWAPAYFRKNFFPFTSTTGWSEGLNSYFKTFVNPQDSVWRFVQQYEVLQETMLDCEDNQAFIGHATTAPLYSRYNFERQAVHFYTRNVFLKFQKEVMASTGFIMNLPPALDNASVRFELHSNYFENPRIFSMNVVLAEEKFECSCNCFEMNEIICAHIIRVMVHLNVQKIPQRYMLERWSEAATTAMSSGGCLLDFGHLATNTLKYNALCRKYTWLASQACNNDLAYKIMNDAAHQLEPLIAAAKQGALQEQQEANQQQATQQQQQTPEPTTVPQPDGDAML</sequence>
<reference evidence="9" key="2">
    <citation type="submission" date="2018-03" db="EMBL/GenBank/DDBJ databases">
        <title>The Triticum urartu genome reveals the dynamic nature of wheat genome evolution.</title>
        <authorList>
            <person name="Ling H."/>
            <person name="Ma B."/>
            <person name="Shi X."/>
            <person name="Liu H."/>
            <person name="Dong L."/>
            <person name="Sun H."/>
            <person name="Cao Y."/>
            <person name="Gao Q."/>
            <person name="Zheng S."/>
            <person name="Li Y."/>
            <person name="Yu Y."/>
            <person name="Du H."/>
            <person name="Qi M."/>
            <person name="Li Y."/>
            <person name="Yu H."/>
            <person name="Cui Y."/>
            <person name="Wang N."/>
            <person name="Chen C."/>
            <person name="Wu H."/>
            <person name="Zhao Y."/>
            <person name="Zhang J."/>
            <person name="Li Y."/>
            <person name="Zhou W."/>
            <person name="Zhang B."/>
            <person name="Hu W."/>
            <person name="Eijk M."/>
            <person name="Tang J."/>
            <person name="Witsenboer H."/>
            <person name="Zhao S."/>
            <person name="Li Z."/>
            <person name="Zhang A."/>
            <person name="Wang D."/>
            <person name="Liang C."/>
        </authorList>
    </citation>
    <scope>NUCLEOTIDE SEQUENCE [LARGE SCALE GENOMIC DNA]</scope>
    <source>
        <strain evidence="9">cv. G1812</strain>
    </source>
</reference>
<evidence type="ECO:0000313" key="9">
    <source>
        <dbReference type="EnsemblPlants" id="TuG1812G0700001339.01.T01"/>
    </source>
</evidence>
<comment type="subcellular location">
    <subcellularLocation>
        <location evidence="6">Nucleus</location>
    </subcellularLocation>
</comment>
<evidence type="ECO:0000256" key="3">
    <source>
        <dbReference type="ARBA" id="ARBA00022771"/>
    </source>
</evidence>
<keyword evidence="4 6" id="KW-0862">Zinc</keyword>
<accession>A0A8R7R0X4</accession>
<evidence type="ECO:0000256" key="1">
    <source>
        <dbReference type="ARBA" id="ARBA00005889"/>
    </source>
</evidence>
<evidence type="ECO:0000256" key="4">
    <source>
        <dbReference type="ARBA" id="ARBA00022833"/>
    </source>
</evidence>
<dbReference type="GO" id="GO:0008270">
    <property type="term" value="F:zinc ion binding"/>
    <property type="evidence" value="ECO:0007669"/>
    <property type="project" value="UniProtKB-UniRule"/>
</dbReference>
<comment type="similarity">
    <text evidence="1 6">Belongs to the FHY3/FAR1 family.</text>
</comment>
<dbReference type="GO" id="GO:0006355">
    <property type="term" value="P:regulation of DNA-templated transcription"/>
    <property type="evidence" value="ECO:0007669"/>
    <property type="project" value="UniProtKB-UniRule"/>
</dbReference>
<dbReference type="InterPro" id="IPR007527">
    <property type="entry name" value="Znf_SWIM"/>
</dbReference>
<dbReference type="GO" id="GO:0005634">
    <property type="term" value="C:nucleus"/>
    <property type="evidence" value="ECO:0007669"/>
    <property type="project" value="UniProtKB-SubCell"/>
</dbReference>
<reference evidence="9" key="3">
    <citation type="submission" date="2022-06" db="UniProtKB">
        <authorList>
            <consortium name="EnsemblPlants"/>
        </authorList>
    </citation>
    <scope>IDENTIFICATION</scope>
</reference>
<dbReference type="Pfam" id="PF04434">
    <property type="entry name" value="SWIM"/>
    <property type="match status" value="1"/>
</dbReference>
<dbReference type="AlphaFoldDB" id="A0A8R7R0X4"/>
<dbReference type="InterPro" id="IPR006564">
    <property type="entry name" value="Znf_PMZ"/>
</dbReference>
<dbReference type="Pfam" id="PF10551">
    <property type="entry name" value="MULE"/>
    <property type="match status" value="1"/>
</dbReference>
<name>A0A8R7R0X4_TRIUA</name>
<dbReference type="SMART" id="SM00575">
    <property type="entry name" value="ZnF_PMZ"/>
    <property type="match status" value="1"/>
</dbReference>
<evidence type="ECO:0000313" key="10">
    <source>
        <dbReference type="Proteomes" id="UP000015106"/>
    </source>
</evidence>
<keyword evidence="10" id="KW-1185">Reference proteome</keyword>
<evidence type="ECO:0000256" key="6">
    <source>
        <dbReference type="RuleBase" id="RU367018"/>
    </source>
</evidence>
<dbReference type="PANTHER" id="PTHR31669:SF295">
    <property type="entry name" value="PROTEIN FAR1-RELATED SEQUENCE"/>
    <property type="match status" value="1"/>
</dbReference>
<keyword evidence="6" id="KW-0539">Nucleus</keyword>
<evidence type="ECO:0000256" key="5">
    <source>
        <dbReference type="PROSITE-ProRule" id="PRU00325"/>
    </source>
</evidence>
<keyword evidence="2 6" id="KW-0479">Metal-binding</keyword>
<dbReference type="PANTHER" id="PTHR31669">
    <property type="entry name" value="PROTEIN FAR1-RELATED SEQUENCE 10-RELATED"/>
    <property type="match status" value="1"/>
</dbReference>